<reference evidence="4 5" key="1">
    <citation type="journal article" date="2012" name="Stand. Genomic Sci.">
        <title>Genome sequence of the halotolerant bacterium Corynebacterium halotolerans type strain YIM 70093(T) (= DSM 44683(T)).</title>
        <authorList>
            <person name="Ruckert C."/>
            <person name="Albersmeier A."/>
            <person name="Al-Dilaimi A."/>
            <person name="Niehaus K."/>
            <person name="Szczepanowski R."/>
            <person name="Kalinowski J."/>
        </authorList>
    </citation>
    <scope>NUCLEOTIDE SEQUENCE [LARGE SCALE GENOMIC DNA]</scope>
    <source>
        <strain evidence="4">YIM 70093</strain>
    </source>
</reference>
<keyword evidence="3" id="KW-0732">Signal</keyword>
<dbReference type="KEGG" id="chn:A605_10035"/>
<feature type="transmembrane region" description="Helical" evidence="2">
    <location>
        <begin position="416"/>
        <end position="438"/>
    </location>
</feature>
<dbReference type="EMBL" id="CP003697">
    <property type="protein sequence ID" value="AGF73009.1"/>
    <property type="molecule type" value="Genomic_DNA"/>
</dbReference>
<sequence length="449" mass="47442">MSKSKFVAGLASAALLGTAVAVVPTASAVELHVEQRNGRDICVATLSDAETEFSKEYFATLIEKHKELENELRAQFPELSDEFAEIDQMWIENPDWARVYGTLSIHDALVSKGFSRLEADFFAFTNSDLENEYQSYVDDGFPVNIEILADWSKADMADYPFGTAPIINVGADWSSSETSSSILDAWSDAEFVSSNLTGVPFGYSDALKPIIAPYGYQVQEAEDRLTDFYSQAAIRSAVEDCAAGVSEELTPPVTSPTVTVTASPVIVTETPEAVTTTVAPETIVVEPTPITETAEPTTVTETPDPVTVTAAPTTVTKPGGTVTATAEPITETATPTVTETAEPSTITETPEPVTVTAEPSVITETAAPTTVTEPGETVTETAEPTIVTVTPTVTETAEPTKTTKPADEEKEEGSSALPVFGIFAAIIAALGGLLAFAVPQLGTIASLLP</sequence>
<feature type="signal peptide" evidence="3">
    <location>
        <begin position="1"/>
        <end position="28"/>
    </location>
</feature>
<evidence type="ECO:0000256" key="2">
    <source>
        <dbReference type="SAM" id="Phobius"/>
    </source>
</evidence>
<name>M1MZA3_9CORY</name>
<dbReference type="STRING" id="1121362.A605_10035"/>
<dbReference type="OrthoDB" id="4428198at2"/>
<dbReference type="Proteomes" id="UP000011723">
    <property type="component" value="Chromosome"/>
</dbReference>
<dbReference type="AlphaFoldDB" id="M1MZA3"/>
<dbReference type="PATRIC" id="fig|1121362.3.peg.2030"/>
<evidence type="ECO:0000256" key="3">
    <source>
        <dbReference type="SAM" id="SignalP"/>
    </source>
</evidence>
<proteinExistence type="predicted"/>
<feature type="region of interest" description="Disordered" evidence="1">
    <location>
        <begin position="395"/>
        <end position="414"/>
    </location>
</feature>
<dbReference type="HOGENOM" id="CLU_049295_0_0_11"/>
<feature type="chain" id="PRO_5004016432" evidence="3">
    <location>
        <begin position="29"/>
        <end position="449"/>
    </location>
</feature>
<gene>
    <name evidence="4" type="ORF">A605_10035</name>
</gene>
<feature type="region of interest" description="Disordered" evidence="1">
    <location>
        <begin position="334"/>
        <end position="355"/>
    </location>
</feature>
<feature type="region of interest" description="Disordered" evidence="1">
    <location>
        <begin position="294"/>
        <end position="322"/>
    </location>
</feature>
<keyword evidence="2" id="KW-0812">Transmembrane</keyword>
<dbReference type="eggNOG" id="ENOG5031MIS">
    <property type="taxonomic scope" value="Bacteria"/>
</dbReference>
<organism evidence="4 5">
    <name type="scientific">Corynebacterium halotolerans YIM 70093 = DSM 44683</name>
    <dbReference type="NCBI Taxonomy" id="1121362"/>
    <lineage>
        <taxon>Bacteria</taxon>
        <taxon>Bacillati</taxon>
        <taxon>Actinomycetota</taxon>
        <taxon>Actinomycetes</taxon>
        <taxon>Mycobacteriales</taxon>
        <taxon>Corynebacteriaceae</taxon>
        <taxon>Corynebacterium</taxon>
    </lineage>
</organism>
<dbReference type="RefSeq" id="WP_015401428.1">
    <property type="nucleotide sequence ID" value="NC_020302.1"/>
</dbReference>
<evidence type="ECO:0000256" key="1">
    <source>
        <dbReference type="SAM" id="MobiDB-lite"/>
    </source>
</evidence>
<protein>
    <submittedName>
        <fullName evidence="4">Uncharacterized protein</fullName>
    </submittedName>
</protein>
<keyword evidence="2" id="KW-1133">Transmembrane helix</keyword>
<keyword evidence="2" id="KW-0472">Membrane</keyword>
<keyword evidence="5" id="KW-1185">Reference proteome</keyword>
<evidence type="ECO:0000313" key="5">
    <source>
        <dbReference type="Proteomes" id="UP000011723"/>
    </source>
</evidence>
<evidence type="ECO:0000313" key="4">
    <source>
        <dbReference type="EMBL" id="AGF73009.1"/>
    </source>
</evidence>
<accession>M1MZA3</accession>